<dbReference type="AlphaFoldDB" id="A0A9D1TAM0"/>
<dbReference type="Pfam" id="PF00016">
    <property type="entry name" value="RuBisCO_large"/>
    <property type="match status" value="1"/>
</dbReference>
<accession>A0A9D1TAM0</accession>
<proteinExistence type="predicted"/>
<dbReference type="GO" id="GO:0000287">
    <property type="term" value="F:magnesium ion binding"/>
    <property type="evidence" value="ECO:0007669"/>
    <property type="project" value="InterPro"/>
</dbReference>
<dbReference type="InterPro" id="IPR036376">
    <property type="entry name" value="RuBisCO_lsu_C_sf"/>
</dbReference>
<dbReference type="GO" id="GO:0016984">
    <property type="term" value="F:ribulose-bisphosphate carboxylase activity"/>
    <property type="evidence" value="ECO:0007669"/>
    <property type="project" value="InterPro"/>
</dbReference>
<evidence type="ECO:0000313" key="2">
    <source>
        <dbReference type="EMBL" id="HIV24807.1"/>
    </source>
</evidence>
<feature type="domain" description="Ribulose bisphosphate carboxylase large subunit C-terminal" evidence="1">
    <location>
        <begin position="133"/>
        <end position="366"/>
    </location>
</feature>
<gene>
    <name evidence="2" type="ORF">IAB71_03320</name>
</gene>
<organism evidence="2 3">
    <name type="scientific">Candidatus Scatomonas pullistercoris</name>
    <dbReference type="NCBI Taxonomy" id="2840920"/>
    <lineage>
        <taxon>Bacteria</taxon>
        <taxon>Bacillati</taxon>
        <taxon>Bacillota</taxon>
        <taxon>Clostridia</taxon>
        <taxon>Lachnospirales</taxon>
        <taxon>Lachnospiraceae</taxon>
        <taxon>Lachnospiraceae incertae sedis</taxon>
        <taxon>Candidatus Scatomonas</taxon>
    </lineage>
</organism>
<protein>
    <submittedName>
        <fullName evidence="2">Ribulose 1,5-bisphosphate carboxylase large subunit</fullName>
    </submittedName>
</protein>
<dbReference type="PANTHER" id="PTHR42704">
    <property type="entry name" value="RIBULOSE BISPHOSPHATE CARBOXYLASE"/>
    <property type="match status" value="1"/>
</dbReference>
<dbReference type="GO" id="GO:0015977">
    <property type="term" value="P:carbon fixation"/>
    <property type="evidence" value="ECO:0007669"/>
    <property type="project" value="InterPro"/>
</dbReference>
<reference evidence="2" key="2">
    <citation type="journal article" date="2021" name="PeerJ">
        <title>Extensive microbial diversity within the chicken gut microbiome revealed by metagenomics and culture.</title>
        <authorList>
            <person name="Gilroy R."/>
            <person name="Ravi A."/>
            <person name="Getino M."/>
            <person name="Pursley I."/>
            <person name="Horton D.L."/>
            <person name="Alikhan N.F."/>
            <person name="Baker D."/>
            <person name="Gharbi K."/>
            <person name="Hall N."/>
            <person name="Watson M."/>
            <person name="Adriaenssens E.M."/>
            <person name="Foster-Nyarko E."/>
            <person name="Jarju S."/>
            <person name="Secka A."/>
            <person name="Antonio M."/>
            <person name="Oren A."/>
            <person name="Chaudhuri R.R."/>
            <person name="La Ragione R."/>
            <person name="Hildebrand F."/>
            <person name="Pallen M.J."/>
        </authorList>
    </citation>
    <scope>NUCLEOTIDE SEQUENCE</scope>
    <source>
        <strain evidence="2">CHK188-20938</strain>
    </source>
</reference>
<reference evidence="2" key="1">
    <citation type="submission" date="2020-10" db="EMBL/GenBank/DDBJ databases">
        <authorList>
            <person name="Gilroy R."/>
        </authorList>
    </citation>
    <scope>NUCLEOTIDE SEQUENCE</scope>
    <source>
        <strain evidence="2">CHK188-20938</strain>
    </source>
</reference>
<dbReference type="PANTHER" id="PTHR42704:SF17">
    <property type="entry name" value="RIBULOSE BISPHOSPHATE CARBOXYLASE LARGE CHAIN"/>
    <property type="match status" value="1"/>
</dbReference>
<dbReference type="InterPro" id="IPR033966">
    <property type="entry name" value="RuBisCO"/>
</dbReference>
<dbReference type="SUPFAM" id="SSF51649">
    <property type="entry name" value="RuBisCo, C-terminal domain"/>
    <property type="match status" value="1"/>
</dbReference>
<dbReference type="Proteomes" id="UP000824169">
    <property type="component" value="Unassembled WGS sequence"/>
</dbReference>
<dbReference type="SUPFAM" id="SSF54966">
    <property type="entry name" value="RuBisCO, large subunit, small (N-terminal) domain"/>
    <property type="match status" value="1"/>
</dbReference>
<dbReference type="EMBL" id="DVOO01000011">
    <property type="protein sequence ID" value="HIV24807.1"/>
    <property type="molecule type" value="Genomic_DNA"/>
</dbReference>
<dbReference type="SFLD" id="SFLDG00301">
    <property type="entry name" value="RuBisCO-like_proteins"/>
    <property type="match status" value="1"/>
</dbReference>
<dbReference type="Gene3D" id="3.20.20.110">
    <property type="entry name" value="Ribulose bisphosphate carboxylase, large subunit, C-terminal domain"/>
    <property type="match status" value="1"/>
</dbReference>
<dbReference type="Gene3D" id="3.30.70.150">
    <property type="entry name" value="RuBisCO large subunit, N-terminal domain"/>
    <property type="match status" value="1"/>
</dbReference>
<evidence type="ECO:0000313" key="3">
    <source>
        <dbReference type="Proteomes" id="UP000824169"/>
    </source>
</evidence>
<dbReference type="CDD" id="cd08210">
    <property type="entry name" value="RLP_RrRLP"/>
    <property type="match status" value="1"/>
</dbReference>
<evidence type="ECO:0000259" key="1">
    <source>
        <dbReference type="Pfam" id="PF00016"/>
    </source>
</evidence>
<dbReference type="InterPro" id="IPR000685">
    <property type="entry name" value="RuBisCO_lsu_C"/>
</dbReference>
<comment type="caution">
    <text evidence="2">The sequence shown here is derived from an EMBL/GenBank/DDBJ whole genome shotgun (WGS) entry which is preliminary data.</text>
</comment>
<dbReference type="SFLD" id="SFLDS00014">
    <property type="entry name" value="RuBisCO"/>
    <property type="match status" value="1"/>
</dbReference>
<name>A0A9D1TAM0_9FIRM</name>
<dbReference type="InterPro" id="IPR036422">
    <property type="entry name" value="RuBisCO_lsu_N_sf"/>
</dbReference>
<sequence length="384" mass="41983">MKFKGYTEEGLYAQLRENRRFTVIYRICGEKKTALQAARNLCVEQTVEFPADEIECSAIQREIIGRLEEFSPCEGGYRAAVSYAEACATEEFAQFFNVVFGNSSLLPGITVEDILLSPEMMKWFPGPKYGTEGIRRKLGVSGRPLTFTALKPMGLPTESLAWEAYQCALGGIDLIKDDHGLMNQPFSDYKSRVKAVCEAVRRGNEESGGHALYFPNLSGSTSRIMDRIRYAEECGAGGIMLAPGLVGYDTMQYAASHTELPVTAHPAMAGCYLDKGAGGFACGLILGLLPRICGADLTVFPNYGGRFSLTEKECMDIVKECRRDYGGMPPVLPCPSGGMTFGRLGNMKDAYGTDVAFLMGGGLFTHGPDLAENCRAFIRKLEQE</sequence>